<evidence type="ECO:0000256" key="1">
    <source>
        <dbReference type="SAM" id="MobiDB-lite"/>
    </source>
</evidence>
<comment type="caution">
    <text evidence="2">The sequence shown here is derived from an EMBL/GenBank/DDBJ whole genome shotgun (WGS) entry which is preliminary data.</text>
</comment>
<evidence type="ECO:0000313" key="3">
    <source>
        <dbReference type="Proteomes" id="UP001230504"/>
    </source>
</evidence>
<accession>A0AAD8QDP5</accession>
<protein>
    <submittedName>
        <fullName evidence="2">Uncharacterized protein</fullName>
    </submittedName>
</protein>
<dbReference type="Proteomes" id="UP001230504">
    <property type="component" value="Unassembled WGS sequence"/>
</dbReference>
<keyword evidence="3" id="KW-1185">Reference proteome</keyword>
<sequence length="108" mass="11542">MDKLFGRQAVVCNRDNCFRAVIGFQPGPAVAKAKREKLEGRQASSATNEAATASCAPSQSLPSSIPACIDTAFILRGSGDRSVYVTVVDKAGQIRNSDSPEKTLVDYY</sequence>
<name>A0AAD8QDP5_9PEZI</name>
<organism evidence="2 3">
    <name type="scientific">Colletotrichum navitas</name>
    <dbReference type="NCBI Taxonomy" id="681940"/>
    <lineage>
        <taxon>Eukaryota</taxon>
        <taxon>Fungi</taxon>
        <taxon>Dikarya</taxon>
        <taxon>Ascomycota</taxon>
        <taxon>Pezizomycotina</taxon>
        <taxon>Sordariomycetes</taxon>
        <taxon>Hypocreomycetidae</taxon>
        <taxon>Glomerellales</taxon>
        <taxon>Glomerellaceae</taxon>
        <taxon>Colletotrichum</taxon>
        <taxon>Colletotrichum graminicola species complex</taxon>
    </lineage>
</organism>
<dbReference type="RefSeq" id="XP_060419821.1">
    <property type="nucleotide sequence ID" value="XM_060563106.1"/>
</dbReference>
<evidence type="ECO:0000313" key="2">
    <source>
        <dbReference type="EMBL" id="KAK1599159.1"/>
    </source>
</evidence>
<dbReference type="AlphaFoldDB" id="A0AAD8QDP5"/>
<feature type="compositionally biased region" description="Low complexity" evidence="1">
    <location>
        <begin position="43"/>
        <end position="56"/>
    </location>
</feature>
<proteinExistence type="predicted"/>
<reference evidence="2" key="1">
    <citation type="submission" date="2021-06" db="EMBL/GenBank/DDBJ databases">
        <title>Comparative genomics, transcriptomics and evolutionary studies reveal genomic signatures of adaptation to plant cell wall in hemibiotrophic fungi.</title>
        <authorList>
            <consortium name="DOE Joint Genome Institute"/>
            <person name="Baroncelli R."/>
            <person name="Diaz J.F."/>
            <person name="Benocci T."/>
            <person name="Peng M."/>
            <person name="Battaglia E."/>
            <person name="Haridas S."/>
            <person name="Andreopoulos W."/>
            <person name="Labutti K."/>
            <person name="Pangilinan J."/>
            <person name="Floch G.L."/>
            <person name="Makela M.R."/>
            <person name="Henrissat B."/>
            <person name="Grigoriev I.V."/>
            <person name="Crouch J.A."/>
            <person name="De Vries R.P."/>
            <person name="Sukno S.A."/>
            <person name="Thon M.R."/>
        </authorList>
    </citation>
    <scope>NUCLEOTIDE SEQUENCE</scope>
    <source>
        <strain evidence="2">CBS 125086</strain>
    </source>
</reference>
<dbReference type="EMBL" id="JAHLJV010000003">
    <property type="protein sequence ID" value="KAK1599159.1"/>
    <property type="molecule type" value="Genomic_DNA"/>
</dbReference>
<dbReference type="GeneID" id="85447346"/>
<feature type="region of interest" description="Disordered" evidence="1">
    <location>
        <begin position="33"/>
        <end position="62"/>
    </location>
</feature>
<gene>
    <name evidence="2" type="ORF">LY79DRAFT_665679</name>
</gene>